<keyword evidence="2 6" id="KW-0378">Hydrolase</keyword>
<dbReference type="PROSITE" id="PS51845">
    <property type="entry name" value="PDEASE_I_2"/>
    <property type="match status" value="1"/>
</dbReference>
<keyword evidence="1 5" id="KW-0479">Metal-binding</keyword>
<dbReference type="PANTHER" id="PTHR11347">
    <property type="entry name" value="CYCLIC NUCLEOTIDE PHOSPHODIESTERASE"/>
    <property type="match status" value="1"/>
</dbReference>
<comment type="cofactor">
    <cofactor evidence="6">
        <name>a divalent metal cation</name>
        <dbReference type="ChEBI" id="CHEBI:60240"/>
    </cofactor>
    <text evidence="6">Binds 2 divalent metal cations per subunit. Site 1 may preferentially bind zinc ions, while site 2 has a preference for magnesium and/or manganese ions.</text>
</comment>
<evidence type="ECO:0000256" key="3">
    <source>
        <dbReference type="PIRSR" id="PIRSR623088-1"/>
    </source>
</evidence>
<feature type="binding site" evidence="5">
    <location>
        <position position="624"/>
    </location>
    <ligand>
        <name>Zn(2+)</name>
        <dbReference type="ChEBI" id="CHEBI:29105"/>
        <label>1</label>
    </ligand>
</feature>
<dbReference type="Pfam" id="PF00233">
    <property type="entry name" value="PDEase_I"/>
    <property type="match status" value="1"/>
</dbReference>
<feature type="binding site" evidence="5">
    <location>
        <position position="660"/>
    </location>
    <ligand>
        <name>Zn(2+)</name>
        <dbReference type="ChEBI" id="CHEBI:29105"/>
        <label>1</label>
    </ligand>
</feature>
<evidence type="ECO:0000256" key="7">
    <source>
        <dbReference type="SAM" id="MobiDB-lite"/>
    </source>
</evidence>
<feature type="binding site" evidence="5">
    <location>
        <position position="661"/>
    </location>
    <ligand>
        <name>Zn(2+)</name>
        <dbReference type="ChEBI" id="CHEBI:29105"/>
        <label>1</label>
    </ligand>
</feature>
<evidence type="ECO:0000256" key="5">
    <source>
        <dbReference type="PIRSR" id="PIRSR623088-3"/>
    </source>
</evidence>
<feature type="domain" description="PDEase" evidence="8">
    <location>
        <begin position="545"/>
        <end position="869"/>
    </location>
</feature>
<name>A0AAX4PAV1_9CHLO</name>
<evidence type="ECO:0000256" key="4">
    <source>
        <dbReference type="PIRSR" id="PIRSR623088-2"/>
    </source>
</evidence>
<dbReference type="GO" id="GO:0004114">
    <property type="term" value="F:3',5'-cyclic-nucleotide phosphodiesterase activity"/>
    <property type="evidence" value="ECO:0007669"/>
    <property type="project" value="InterPro"/>
</dbReference>
<dbReference type="AlphaFoldDB" id="A0AAX4PAV1"/>
<feature type="binding site" evidence="5">
    <location>
        <position position="661"/>
    </location>
    <ligand>
        <name>Zn(2+)</name>
        <dbReference type="ChEBI" id="CHEBI:29105"/>
        <label>2</label>
    </ligand>
</feature>
<dbReference type="PRINTS" id="PR00387">
    <property type="entry name" value="PDIESTERASE1"/>
</dbReference>
<evidence type="ECO:0000259" key="8">
    <source>
        <dbReference type="PROSITE" id="PS51845"/>
    </source>
</evidence>
<evidence type="ECO:0000313" key="10">
    <source>
        <dbReference type="Proteomes" id="UP001472866"/>
    </source>
</evidence>
<feature type="compositionally biased region" description="Acidic residues" evidence="7">
    <location>
        <begin position="522"/>
        <end position="535"/>
    </location>
</feature>
<dbReference type="PROSITE" id="PS00126">
    <property type="entry name" value="PDEASE_I_1"/>
    <property type="match status" value="1"/>
</dbReference>
<feature type="compositionally biased region" description="Low complexity" evidence="7">
    <location>
        <begin position="506"/>
        <end position="519"/>
    </location>
</feature>
<feature type="region of interest" description="Disordered" evidence="7">
    <location>
        <begin position="496"/>
        <end position="549"/>
    </location>
</feature>
<feature type="region of interest" description="Disordered" evidence="7">
    <location>
        <begin position="1"/>
        <end position="61"/>
    </location>
</feature>
<organism evidence="9 10">
    <name type="scientific">Chloropicon roscoffensis</name>
    <dbReference type="NCBI Taxonomy" id="1461544"/>
    <lineage>
        <taxon>Eukaryota</taxon>
        <taxon>Viridiplantae</taxon>
        <taxon>Chlorophyta</taxon>
        <taxon>Chloropicophyceae</taxon>
        <taxon>Chloropicales</taxon>
        <taxon>Chloropicaceae</taxon>
        <taxon>Chloropicon</taxon>
    </lineage>
</organism>
<accession>A0AAX4PAV1</accession>
<dbReference type="GO" id="GO:0046872">
    <property type="term" value="F:metal ion binding"/>
    <property type="evidence" value="ECO:0007669"/>
    <property type="project" value="UniProtKB-KW"/>
</dbReference>
<dbReference type="InterPro" id="IPR002073">
    <property type="entry name" value="PDEase_catalytic_dom"/>
</dbReference>
<feature type="binding site" evidence="4">
    <location>
        <position position="774"/>
    </location>
    <ligand>
        <name>AMP</name>
        <dbReference type="ChEBI" id="CHEBI:456215"/>
    </ligand>
</feature>
<feature type="compositionally biased region" description="Low complexity" evidence="7">
    <location>
        <begin position="36"/>
        <end position="45"/>
    </location>
</feature>
<dbReference type="EMBL" id="CP151507">
    <property type="protein sequence ID" value="WZN63054.1"/>
    <property type="molecule type" value="Genomic_DNA"/>
</dbReference>
<evidence type="ECO:0000256" key="1">
    <source>
        <dbReference type="ARBA" id="ARBA00022723"/>
    </source>
</evidence>
<feature type="compositionally biased region" description="Low complexity" evidence="7">
    <location>
        <begin position="1"/>
        <end position="17"/>
    </location>
</feature>
<feature type="binding site" evidence="5">
    <location>
        <position position="774"/>
    </location>
    <ligand>
        <name>Zn(2+)</name>
        <dbReference type="ChEBI" id="CHEBI:29105"/>
        <label>1</label>
    </ligand>
</feature>
<feature type="region of interest" description="Disordered" evidence="7">
    <location>
        <begin position="299"/>
        <end position="319"/>
    </location>
</feature>
<dbReference type="Gene3D" id="1.10.1300.10">
    <property type="entry name" value="3'5'-cyclic nucleotide phosphodiesterase, catalytic domain"/>
    <property type="match status" value="1"/>
</dbReference>
<dbReference type="Proteomes" id="UP001472866">
    <property type="component" value="Chromosome 07"/>
</dbReference>
<protein>
    <recommendedName>
        <fullName evidence="6">Phosphodiesterase</fullName>
        <ecNumber evidence="6">3.1.4.-</ecNumber>
    </recommendedName>
</protein>
<proteinExistence type="inferred from homology"/>
<evidence type="ECO:0000256" key="2">
    <source>
        <dbReference type="ARBA" id="ARBA00022801"/>
    </source>
</evidence>
<dbReference type="InterPro" id="IPR023174">
    <property type="entry name" value="PDEase_CS"/>
</dbReference>
<feature type="binding site" evidence="4">
    <location>
        <position position="661"/>
    </location>
    <ligand>
        <name>AMP</name>
        <dbReference type="ChEBI" id="CHEBI:456215"/>
    </ligand>
</feature>
<keyword evidence="10" id="KW-1185">Reference proteome</keyword>
<evidence type="ECO:0000256" key="6">
    <source>
        <dbReference type="RuleBase" id="RU363067"/>
    </source>
</evidence>
<comment type="similarity">
    <text evidence="6">Belongs to the cyclic nucleotide phosphodiesterase family.</text>
</comment>
<feature type="binding site" evidence="4">
    <location>
        <position position="826"/>
    </location>
    <ligand>
        <name>AMP</name>
        <dbReference type="ChEBI" id="CHEBI:456215"/>
    </ligand>
</feature>
<dbReference type="GO" id="GO:0007165">
    <property type="term" value="P:signal transduction"/>
    <property type="evidence" value="ECO:0007669"/>
    <property type="project" value="InterPro"/>
</dbReference>
<dbReference type="InterPro" id="IPR036971">
    <property type="entry name" value="PDEase_catalytic_dom_sf"/>
</dbReference>
<dbReference type="SUPFAM" id="SSF109604">
    <property type="entry name" value="HD-domain/PDEase-like"/>
    <property type="match status" value="1"/>
</dbReference>
<feature type="active site" description="Proton donor" evidence="3">
    <location>
        <position position="620"/>
    </location>
</feature>
<dbReference type="InterPro" id="IPR023088">
    <property type="entry name" value="PDEase"/>
</dbReference>
<dbReference type="EC" id="3.1.4.-" evidence="6"/>
<feature type="binding site" evidence="4">
    <location>
        <begin position="620"/>
        <end position="624"/>
    </location>
    <ligand>
        <name>AMP</name>
        <dbReference type="ChEBI" id="CHEBI:456215"/>
    </ligand>
</feature>
<gene>
    <name evidence="9" type="ORF">HKI87_07g45990</name>
</gene>
<evidence type="ECO:0000313" key="9">
    <source>
        <dbReference type="EMBL" id="WZN63054.1"/>
    </source>
</evidence>
<reference evidence="9 10" key="1">
    <citation type="submission" date="2024-03" db="EMBL/GenBank/DDBJ databases">
        <title>Complete genome sequence of the green alga Chloropicon roscoffensis RCC1871.</title>
        <authorList>
            <person name="Lemieux C."/>
            <person name="Pombert J.-F."/>
            <person name="Otis C."/>
            <person name="Turmel M."/>
        </authorList>
    </citation>
    <scope>NUCLEOTIDE SEQUENCE [LARGE SCALE GENOMIC DNA]</scope>
    <source>
        <strain evidence="9 10">RCC1871</strain>
    </source>
</reference>
<sequence>MEDAAAFSRASPRAPEANTVKEDLTTTEGNHGRAPSTSSEGLSRSSSDKRKRKDSSSMAVQRRTEAAAIMEYDLATSFEVTNELQTPTWVYDPVEGRTLWGNEAVVAFFGKTSMDEFLAHHMDADFAAKARRAAAGEDGASQAQWKLTALPPSSPHRDGAMVGAALTIRFRVVSVRGAGDVLLVTANGGMFDSIHTLRSLESLHREMHHAAPELDDSLVGAPAAGDTPDHWLHDSLRAMEMLKTSPIFTFLFGTAGDLLTANPCAVAFYESYFAIRSQEGKQISLQNILSVADLGDEETVAYPDGNGPPAASGEGGGGSDATVTALMDHVRYVLFDQKFESFRIQLKMAKRRDPKKHRWVEFEMWAARDPVTDKGAILVNQTNLQETKRLELELKGKHDDLRAKNEILQSELDRANRDKSESLDLDSTVDKTINLLEGIIRGNQPTEEELRALKRALRTRNLRAPNRLEEMLLGNKAGFEGEVGLSLFEMLNPNTKSVPGQPLSARENSNMRRSLSRNSTMELDDDNDEKAEGEALEPAAAGPPRQPSAGAAVAEVLETVDEWFFDAFRLEECTNGHPLSVLSCHLFARLNLYETFQIDDAQFFQFCLKIEQGYPNNAYHNRVHVSNVLQSMYVLLTKGLGPRLAGDHEIAAGLLSAIIHDYEHKGVNNDFLIRFQDDLALKYNDRSPLENHHVAAAFEVMVTKPHDIFKQCDPEVFISIRKCVIEMVLATDMKIHFDVLGRFKQIEEKVREGVEDLMPEDVSLALQVCLKCADIGHCYCESNVHLRWVQKLEQEFFAQGDREEELGAVAKSPLMDREKAGITKSQVGFFKIVVVPLFASFCKAFPSAEPMLSSLNRNLELWAKVEEEQLEISEVFEVAGADQTMR</sequence>